<proteinExistence type="predicted"/>
<organism evidence="3 4">
    <name type="scientific">Desulfofervidus auxilii</name>
    <dbReference type="NCBI Taxonomy" id="1621989"/>
    <lineage>
        <taxon>Bacteria</taxon>
        <taxon>Pseudomonadati</taxon>
        <taxon>Thermodesulfobacteriota</taxon>
        <taxon>Candidatus Desulfofervidia</taxon>
        <taxon>Candidatus Desulfofervidales</taxon>
        <taxon>Candidatus Desulfofervidaceae</taxon>
        <taxon>Candidatus Desulfofervidus</taxon>
    </lineage>
</organism>
<accession>A0A7U4THI5</accession>
<name>A0A7U4THI5_DESA2</name>
<dbReference type="InterPro" id="IPR005537">
    <property type="entry name" value="RAMP_III_fam"/>
</dbReference>
<evidence type="ECO:0000313" key="4">
    <source>
        <dbReference type="Proteomes" id="UP000070560"/>
    </source>
</evidence>
<gene>
    <name evidence="3" type="ORF">HS1_001065</name>
</gene>
<dbReference type="Proteomes" id="UP000070560">
    <property type="component" value="Chromosome"/>
</dbReference>
<dbReference type="Pfam" id="PF03787">
    <property type="entry name" value="RAMPs"/>
    <property type="match status" value="1"/>
</dbReference>
<evidence type="ECO:0000313" key="3">
    <source>
        <dbReference type="EMBL" id="AMM40869.1"/>
    </source>
</evidence>
<reference evidence="3 4" key="1">
    <citation type="submission" date="2015-10" db="EMBL/GenBank/DDBJ databases">
        <title>Candidatus Desulfofervidus auxilii, a hydrogenotrophic sulfate-reducing bacterium involved in the thermophilic anaerobic oxidation of methane.</title>
        <authorList>
            <person name="Krukenberg V."/>
            <person name="Richter M."/>
            <person name="Wegener G."/>
        </authorList>
    </citation>
    <scope>NUCLEOTIDE SEQUENCE [LARGE SCALE GENOMIC DNA]</scope>
    <source>
        <strain evidence="3 4">HS1</strain>
    </source>
</reference>
<dbReference type="EMBL" id="CP013015">
    <property type="protein sequence ID" value="AMM40869.1"/>
    <property type="molecule type" value="Genomic_DNA"/>
</dbReference>
<sequence length="369" mass="43512">MNFEYYSQTLSGEIPNIKRIEELKTKLTQLQKDNSDTTKKEQIIKNEINKIYDIFCQKNPTLFFQYMRGQGKDAEELKNFWIGSLKNQQQKLGELRGKFKEIIDIVIPKIDKDFISILPKYSFAIQFKFKLAKPYISKDDREFYILDNPVKKEWVFKIPMVSPTTWKGNLRWTIRKIKGLTDEPFVSDDNQLVRLFGNEREGENHQQGCLIFYPTFFYNIGVEVINPHDRKTKAGIRPIFIEAVPENTEGIFTLVYVPQFEKDLSKVRTNVKEDLDIIIKAVKAMMFEYGFSAKKSSGYGIIKDELSFCQFVINGMSLPEKPKKPRELKRLKSFKELKKFLVREEELFGFQFFEEKAKLIIKELEKFND</sequence>
<dbReference type="RefSeq" id="WP_066061998.1">
    <property type="nucleotide sequence ID" value="NZ_CP013015.1"/>
</dbReference>
<dbReference type="KEGG" id="daw:HS1_001065"/>
<evidence type="ECO:0000256" key="1">
    <source>
        <dbReference type="ARBA" id="ARBA00023118"/>
    </source>
</evidence>
<keyword evidence="4" id="KW-1185">Reference proteome</keyword>
<dbReference type="CDD" id="cd09726">
    <property type="entry name" value="RAMP_I_III"/>
    <property type="match status" value="1"/>
</dbReference>
<evidence type="ECO:0000259" key="2">
    <source>
        <dbReference type="Pfam" id="PF03787"/>
    </source>
</evidence>
<dbReference type="GO" id="GO:0051607">
    <property type="term" value="P:defense response to virus"/>
    <property type="evidence" value="ECO:0007669"/>
    <property type="project" value="UniProtKB-KW"/>
</dbReference>
<feature type="domain" description="CRISPR type III-associated protein" evidence="2">
    <location>
        <begin position="151"/>
        <end position="303"/>
    </location>
</feature>
<dbReference type="OrthoDB" id="5501881at2"/>
<dbReference type="AlphaFoldDB" id="A0A7U4THI5"/>
<protein>
    <recommendedName>
        <fullName evidence="2">CRISPR type III-associated protein domain-containing protein</fullName>
    </recommendedName>
</protein>
<keyword evidence="1" id="KW-0051">Antiviral defense</keyword>